<reference evidence="2 3" key="1">
    <citation type="submission" date="2024-06" db="EMBL/GenBank/DDBJ databases">
        <title>The Natural Products Discovery Center: Release of the First 8490 Sequenced Strains for Exploring Actinobacteria Biosynthetic Diversity.</title>
        <authorList>
            <person name="Kalkreuter E."/>
            <person name="Kautsar S.A."/>
            <person name="Yang D."/>
            <person name="Bader C.D."/>
            <person name="Teijaro C.N."/>
            <person name="Fluegel L."/>
            <person name="Davis C.M."/>
            <person name="Simpson J.R."/>
            <person name="Lauterbach L."/>
            <person name="Steele A.D."/>
            <person name="Gui C."/>
            <person name="Meng S."/>
            <person name="Li G."/>
            <person name="Viehrig K."/>
            <person name="Ye F."/>
            <person name="Su P."/>
            <person name="Kiefer A.F."/>
            <person name="Nichols A."/>
            <person name="Cepeda A.J."/>
            <person name="Yan W."/>
            <person name="Fan B."/>
            <person name="Jiang Y."/>
            <person name="Adhikari A."/>
            <person name="Zheng C.-J."/>
            <person name="Schuster L."/>
            <person name="Cowan T.M."/>
            <person name="Smanski M.J."/>
            <person name="Chevrette M.G."/>
            <person name="De Carvalho L.P.S."/>
            <person name="Shen B."/>
        </authorList>
    </citation>
    <scope>NUCLEOTIDE SEQUENCE [LARGE SCALE GENOMIC DNA]</scope>
    <source>
        <strain evidence="2 3">NPDC050100</strain>
    </source>
</reference>
<dbReference type="RefSeq" id="WP_358137793.1">
    <property type="nucleotide sequence ID" value="NZ_JBFALK010000017.1"/>
</dbReference>
<comment type="caution">
    <text evidence="2">The sequence shown here is derived from an EMBL/GenBank/DDBJ whole genome shotgun (WGS) entry which is preliminary data.</text>
</comment>
<name>A0ABV3GLP3_MICGL</name>
<proteinExistence type="predicted"/>
<feature type="region of interest" description="Disordered" evidence="1">
    <location>
        <begin position="1"/>
        <end position="23"/>
    </location>
</feature>
<gene>
    <name evidence="2" type="ORF">AB0I59_28515</name>
</gene>
<keyword evidence="3" id="KW-1185">Reference proteome</keyword>
<dbReference type="Proteomes" id="UP001551675">
    <property type="component" value="Unassembled WGS sequence"/>
</dbReference>
<evidence type="ECO:0000313" key="2">
    <source>
        <dbReference type="EMBL" id="MEV0972565.1"/>
    </source>
</evidence>
<feature type="compositionally biased region" description="Basic and acidic residues" evidence="1">
    <location>
        <begin position="1"/>
        <end position="13"/>
    </location>
</feature>
<evidence type="ECO:0000313" key="3">
    <source>
        <dbReference type="Proteomes" id="UP001551675"/>
    </source>
</evidence>
<evidence type="ECO:0000256" key="1">
    <source>
        <dbReference type="SAM" id="MobiDB-lite"/>
    </source>
</evidence>
<dbReference type="EMBL" id="JBFALK010000017">
    <property type="protein sequence ID" value="MEV0972565.1"/>
    <property type="molecule type" value="Genomic_DNA"/>
</dbReference>
<sequence>MITDDQEGRHGPDDTPSPRGWHLTDPYPMVCDCGEDMRLLLRVASSEWDGDAAWRPVEDEPTGTEPRYPRADEPTMIVIGRGYSLWIFICPRSYDHPHQVSMQ</sequence>
<organism evidence="2 3">
    <name type="scientific">Microtetraspora glauca</name>
    <dbReference type="NCBI Taxonomy" id="1996"/>
    <lineage>
        <taxon>Bacteria</taxon>
        <taxon>Bacillati</taxon>
        <taxon>Actinomycetota</taxon>
        <taxon>Actinomycetes</taxon>
        <taxon>Streptosporangiales</taxon>
        <taxon>Streptosporangiaceae</taxon>
        <taxon>Microtetraspora</taxon>
    </lineage>
</organism>
<accession>A0ABV3GLP3</accession>
<protein>
    <submittedName>
        <fullName evidence="2">Uncharacterized protein</fullName>
    </submittedName>
</protein>